<dbReference type="AlphaFoldDB" id="A0AAV3RZZ0"/>
<comment type="caution">
    <text evidence="2">The sequence shown here is derived from an EMBL/GenBank/DDBJ whole genome shotgun (WGS) entry which is preliminary data.</text>
</comment>
<organism evidence="2 3">
    <name type="scientific">Lithospermum erythrorhizon</name>
    <name type="common">Purple gromwell</name>
    <name type="synonym">Lithospermum officinale var. erythrorhizon</name>
    <dbReference type="NCBI Taxonomy" id="34254"/>
    <lineage>
        <taxon>Eukaryota</taxon>
        <taxon>Viridiplantae</taxon>
        <taxon>Streptophyta</taxon>
        <taxon>Embryophyta</taxon>
        <taxon>Tracheophyta</taxon>
        <taxon>Spermatophyta</taxon>
        <taxon>Magnoliopsida</taxon>
        <taxon>eudicotyledons</taxon>
        <taxon>Gunneridae</taxon>
        <taxon>Pentapetalae</taxon>
        <taxon>asterids</taxon>
        <taxon>lamiids</taxon>
        <taxon>Boraginales</taxon>
        <taxon>Boraginaceae</taxon>
        <taxon>Boraginoideae</taxon>
        <taxon>Lithospermeae</taxon>
        <taxon>Lithospermum</taxon>
    </lineage>
</organism>
<dbReference type="Proteomes" id="UP001454036">
    <property type="component" value="Unassembled WGS sequence"/>
</dbReference>
<accession>A0AAV3RZZ0</accession>
<protein>
    <submittedName>
        <fullName evidence="2">Uncharacterized protein</fullName>
    </submittedName>
</protein>
<dbReference type="EMBL" id="BAABME010013208">
    <property type="protein sequence ID" value="GAA0185922.1"/>
    <property type="molecule type" value="Genomic_DNA"/>
</dbReference>
<keyword evidence="3" id="KW-1185">Reference proteome</keyword>
<name>A0AAV3RZZ0_LITER</name>
<evidence type="ECO:0000313" key="3">
    <source>
        <dbReference type="Proteomes" id="UP001454036"/>
    </source>
</evidence>
<evidence type="ECO:0000256" key="1">
    <source>
        <dbReference type="SAM" id="MobiDB-lite"/>
    </source>
</evidence>
<feature type="region of interest" description="Disordered" evidence="1">
    <location>
        <begin position="1"/>
        <end position="94"/>
    </location>
</feature>
<evidence type="ECO:0000313" key="2">
    <source>
        <dbReference type="EMBL" id="GAA0185922.1"/>
    </source>
</evidence>
<reference evidence="2 3" key="1">
    <citation type="submission" date="2024-01" db="EMBL/GenBank/DDBJ databases">
        <title>The complete chloroplast genome sequence of Lithospermum erythrorhizon: insights into the phylogenetic relationship among Boraginaceae species and the maternal lineages of purple gromwells.</title>
        <authorList>
            <person name="Okada T."/>
            <person name="Watanabe K."/>
        </authorList>
    </citation>
    <scope>NUCLEOTIDE SEQUENCE [LARGE SCALE GENOMIC DNA]</scope>
</reference>
<proteinExistence type="predicted"/>
<gene>
    <name evidence="2" type="ORF">LIER_33210</name>
</gene>
<sequence length="94" mass="10831">MSANNIHHTNEEHIPSQKNPPNEQHAPRYPPDIEAEIQQPVDAALLREREKAVQSSRYTHYSRHRTRSESSKAPRTNNNMRERRPSALAVVGNQ</sequence>